<feature type="region of interest" description="Disordered" evidence="1">
    <location>
        <begin position="130"/>
        <end position="150"/>
    </location>
</feature>
<gene>
    <name evidence="3" type="ORF">LWI29_017692</name>
</gene>
<proteinExistence type="predicted"/>
<accession>A0AA39RPU5</accession>
<sequence length="150" mass="16822">MVKKMLMRRWCCWLILAVGSMAAPMERNVSYDATSLIINGQHKILFSGSIHYPRSPPQQVASDKDKDGVRWQLQILDKSKKGQVEKSAILACDGDMATHVDSYERDVVSDSPIPLNLNFENLVDDDRMDNFSNSREAGPSSDKFFQGVLG</sequence>
<evidence type="ECO:0000313" key="4">
    <source>
        <dbReference type="Proteomes" id="UP001168877"/>
    </source>
</evidence>
<feature type="chain" id="PRO_5041225426" description="Beta-galactosidase" evidence="2">
    <location>
        <begin position="23"/>
        <end position="150"/>
    </location>
</feature>
<name>A0AA39RPU5_ACESA</name>
<reference evidence="3" key="2">
    <citation type="submission" date="2023-06" db="EMBL/GenBank/DDBJ databases">
        <authorList>
            <person name="Swenson N.G."/>
            <person name="Wegrzyn J.L."/>
            <person name="Mcevoy S.L."/>
        </authorList>
    </citation>
    <scope>NUCLEOTIDE SEQUENCE</scope>
    <source>
        <strain evidence="3">NS2018</strain>
        <tissue evidence="3">Leaf</tissue>
    </source>
</reference>
<evidence type="ECO:0008006" key="5">
    <source>
        <dbReference type="Google" id="ProtNLM"/>
    </source>
</evidence>
<keyword evidence="4" id="KW-1185">Reference proteome</keyword>
<feature type="signal peptide" evidence="2">
    <location>
        <begin position="1"/>
        <end position="22"/>
    </location>
</feature>
<reference evidence="3" key="1">
    <citation type="journal article" date="2022" name="Plant J.">
        <title>Strategies of tolerance reflected in two North American maple genomes.</title>
        <authorList>
            <person name="McEvoy S.L."/>
            <person name="Sezen U.U."/>
            <person name="Trouern-Trend A."/>
            <person name="McMahon S.M."/>
            <person name="Schaberg P.G."/>
            <person name="Yang J."/>
            <person name="Wegrzyn J.L."/>
            <person name="Swenson N.G."/>
        </authorList>
    </citation>
    <scope>NUCLEOTIDE SEQUENCE</scope>
    <source>
        <strain evidence="3">NS2018</strain>
    </source>
</reference>
<keyword evidence="2" id="KW-0732">Signal</keyword>
<dbReference type="AlphaFoldDB" id="A0AA39RPU5"/>
<protein>
    <recommendedName>
        <fullName evidence="5">Beta-galactosidase</fullName>
    </recommendedName>
</protein>
<evidence type="ECO:0000256" key="1">
    <source>
        <dbReference type="SAM" id="MobiDB-lite"/>
    </source>
</evidence>
<evidence type="ECO:0000313" key="3">
    <source>
        <dbReference type="EMBL" id="KAK0576449.1"/>
    </source>
</evidence>
<dbReference type="Proteomes" id="UP001168877">
    <property type="component" value="Unassembled WGS sequence"/>
</dbReference>
<comment type="caution">
    <text evidence="3">The sequence shown here is derived from an EMBL/GenBank/DDBJ whole genome shotgun (WGS) entry which is preliminary data.</text>
</comment>
<dbReference type="EMBL" id="JAUESC010000386">
    <property type="protein sequence ID" value="KAK0576449.1"/>
    <property type="molecule type" value="Genomic_DNA"/>
</dbReference>
<organism evidence="3 4">
    <name type="scientific">Acer saccharum</name>
    <name type="common">Sugar maple</name>
    <dbReference type="NCBI Taxonomy" id="4024"/>
    <lineage>
        <taxon>Eukaryota</taxon>
        <taxon>Viridiplantae</taxon>
        <taxon>Streptophyta</taxon>
        <taxon>Embryophyta</taxon>
        <taxon>Tracheophyta</taxon>
        <taxon>Spermatophyta</taxon>
        <taxon>Magnoliopsida</taxon>
        <taxon>eudicotyledons</taxon>
        <taxon>Gunneridae</taxon>
        <taxon>Pentapetalae</taxon>
        <taxon>rosids</taxon>
        <taxon>malvids</taxon>
        <taxon>Sapindales</taxon>
        <taxon>Sapindaceae</taxon>
        <taxon>Hippocastanoideae</taxon>
        <taxon>Acereae</taxon>
        <taxon>Acer</taxon>
    </lineage>
</organism>
<evidence type="ECO:0000256" key="2">
    <source>
        <dbReference type="SAM" id="SignalP"/>
    </source>
</evidence>
<dbReference type="Gene3D" id="3.20.20.80">
    <property type="entry name" value="Glycosidases"/>
    <property type="match status" value="1"/>
</dbReference>